<sequence length="250" mass="26293">MAITGAGGRVGELTVGALTGRYRLRLIDLDWPANGDDDAADGGAEKLSCDLRDPDACAAAVESVDILIHLAAQPSPEIGVREAVEDVAMPTANLVAAATTSTVKRVVFASSIHTMGLYDRRRQFPIDPAWPARPCCEYGSAKVLSENLLGLLAERSGISIVCLRLGLTGALPTTPHAASQWLGSNDYARLLHATLVAPVSYGAYFGVSVAAANRWDLSNGRTDLGYVAEELPPVPTQPDAESPSGHCLMV</sequence>
<comment type="similarity">
    <text evidence="1">Belongs to the NAD(P)-dependent epimerase/dehydratase family.</text>
</comment>
<dbReference type="PANTHER" id="PTHR43103">
    <property type="entry name" value="NUCLEOSIDE-DIPHOSPHATE-SUGAR EPIMERASE"/>
    <property type="match status" value="1"/>
</dbReference>
<protein>
    <recommendedName>
        <fullName evidence="4">NAD-dependent epimerase/dehydratase domain-containing protein</fullName>
    </recommendedName>
</protein>
<proteinExistence type="inferred from homology"/>
<keyword evidence="2" id="KW-0560">Oxidoreductase</keyword>
<feature type="domain" description="NAD-dependent epimerase/dehydratase" evidence="4">
    <location>
        <begin position="2"/>
        <end position="165"/>
    </location>
</feature>
<dbReference type="InterPro" id="IPR001509">
    <property type="entry name" value="Epimerase_deHydtase"/>
</dbReference>
<dbReference type="Gene3D" id="3.40.50.720">
    <property type="entry name" value="NAD(P)-binding Rossmann-like Domain"/>
    <property type="match status" value="1"/>
</dbReference>
<accession>A0A6J4PJH2</accession>
<evidence type="ECO:0000313" key="5">
    <source>
        <dbReference type="EMBL" id="CAA9415212.1"/>
    </source>
</evidence>
<reference evidence="5" key="1">
    <citation type="submission" date="2020-02" db="EMBL/GenBank/DDBJ databases">
        <authorList>
            <person name="Meier V. D."/>
        </authorList>
    </citation>
    <scope>NUCLEOTIDE SEQUENCE</scope>
    <source>
        <strain evidence="5">AVDCRST_MAG75</strain>
    </source>
</reference>
<dbReference type="InterPro" id="IPR036291">
    <property type="entry name" value="NAD(P)-bd_dom_sf"/>
</dbReference>
<dbReference type="PANTHER" id="PTHR43103:SF5">
    <property type="entry name" value="4-EPIMERASE, PUTATIVE (AFU_ORTHOLOGUE AFUA_7G00360)-RELATED"/>
    <property type="match status" value="1"/>
</dbReference>
<evidence type="ECO:0000256" key="2">
    <source>
        <dbReference type="ARBA" id="ARBA00023002"/>
    </source>
</evidence>
<evidence type="ECO:0000259" key="4">
    <source>
        <dbReference type="Pfam" id="PF01370"/>
    </source>
</evidence>
<dbReference type="AlphaFoldDB" id="A0A6J4PJH2"/>
<evidence type="ECO:0000256" key="1">
    <source>
        <dbReference type="ARBA" id="ARBA00007637"/>
    </source>
</evidence>
<dbReference type="EMBL" id="CADCUO010000217">
    <property type="protein sequence ID" value="CAA9415212.1"/>
    <property type="molecule type" value="Genomic_DNA"/>
</dbReference>
<evidence type="ECO:0000256" key="3">
    <source>
        <dbReference type="ARBA" id="ARBA00023027"/>
    </source>
</evidence>
<dbReference type="GO" id="GO:0016491">
    <property type="term" value="F:oxidoreductase activity"/>
    <property type="evidence" value="ECO:0007669"/>
    <property type="project" value="UniProtKB-KW"/>
</dbReference>
<dbReference type="SUPFAM" id="SSF51735">
    <property type="entry name" value="NAD(P)-binding Rossmann-fold domains"/>
    <property type="match status" value="1"/>
</dbReference>
<organism evidence="5">
    <name type="scientific">uncultured Propionibacteriaceae bacterium</name>
    <dbReference type="NCBI Taxonomy" id="257457"/>
    <lineage>
        <taxon>Bacteria</taxon>
        <taxon>Bacillati</taxon>
        <taxon>Actinomycetota</taxon>
        <taxon>Actinomycetes</taxon>
        <taxon>Propionibacteriales</taxon>
        <taxon>Propionibacteriaceae</taxon>
        <taxon>environmental samples</taxon>
    </lineage>
</organism>
<dbReference type="Pfam" id="PF01370">
    <property type="entry name" value="Epimerase"/>
    <property type="match status" value="1"/>
</dbReference>
<keyword evidence="3" id="KW-0520">NAD</keyword>
<name>A0A6J4PJH2_9ACTN</name>
<gene>
    <name evidence="5" type="ORF">AVDCRST_MAG75-3049</name>
</gene>